<keyword evidence="1" id="KW-0812">Transmembrane</keyword>
<proteinExistence type="predicted"/>
<dbReference type="Proteomes" id="UP001238088">
    <property type="component" value="Unassembled WGS sequence"/>
</dbReference>
<keyword evidence="1" id="KW-1133">Transmembrane helix</keyword>
<feature type="transmembrane region" description="Helical" evidence="1">
    <location>
        <begin position="70"/>
        <end position="92"/>
    </location>
</feature>
<organism evidence="2 3">
    <name type="scientific">Cytobacillus purgationiresistens</name>
    <dbReference type="NCBI Taxonomy" id="863449"/>
    <lineage>
        <taxon>Bacteria</taxon>
        <taxon>Bacillati</taxon>
        <taxon>Bacillota</taxon>
        <taxon>Bacilli</taxon>
        <taxon>Bacillales</taxon>
        <taxon>Bacillaceae</taxon>
        <taxon>Cytobacillus</taxon>
    </lineage>
</organism>
<name>A0ABU0ABD1_9BACI</name>
<comment type="caution">
    <text evidence="2">The sequence shown here is derived from an EMBL/GenBank/DDBJ whole genome shotgun (WGS) entry which is preliminary data.</text>
</comment>
<evidence type="ECO:0000313" key="3">
    <source>
        <dbReference type="Proteomes" id="UP001238088"/>
    </source>
</evidence>
<protein>
    <submittedName>
        <fullName evidence="2">Uncharacterized protein</fullName>
    </submittedName>
</protein>
<dbReference type="EMBL" id="JAUSUB010000001">
    <property type="protein sequence ID" value="MDQ0268557.1"/>
    <property type="molecule type" value="Genomic_DNA"/>
</dbReference>
<dbReference type="RefSeq" id="WP_307471395.1">
    <property type="nucleotide sequence ID" value="NZ_JAUSUB010000001.1"/>
</dbReference>
<accession>A0ABU0ABD1</accession>
<keyword evidence="3" id="KW-1185">Reference proteome</keyword>
<evidence type="ECO:0000256" key="1">
    <source>
        <dbReference type="SAM" id="Phobius"/>
    </source>
</evidence>
<gene>
    <name evidence="2" type="ORF">J2S17_000426</name>
</gene>
<feature type="transmembrane region" description="Helical" evidence="1">
    <location>
        <begin position="6"/>
        <end position="25"/>
    </location>
</feature>
<reference evidence="2 3" key="1">
    <citation type="submission" date="2023-07" db="EMBL/GenBank/DDBJ databases">
        <title>Genomic Encyclopedia of Type Strains, Phase IV (KMG-IV): sequencing the most valuable type-strain genomes for metagenomic binning, comparative biology and taxonomic classification.</title>
        <authorList>
            <person name="Goeker M."/>
        </authorList>
    </citation>
    <scope>NUCLEOTIDE SEQUENCE [LARGE SCALE GENOMIC DNA]</scope>
    <source>
        <strain evidence="2 3">DSM 23494</strain>
    </source>
</reference>
<sequence>MIWLMIPIGIWIIALLIMVMPKFVVNKLQQIELKLMVNAELEKYTNPNESIFKYIEKSILDTIHIQNMSLISSIIGLVLIALGTLALCLVLLL</sequence>
<keyword evidence="1" id="KW-0472">Membrane</keyword>
<evidence type="ECO:0000313" key="2">
    <source>
        <dbReference type="EMBL" id="MDQ0268557.1"/>
    </source>
</evidence>